<sequence>MESVLKTHSINIQLKSIVKRFFDIVFSVIGLSLFSWLLFLTWFLAIVDTQSNGFFIQERIGQFGRRFKIYKFRTIQMLPNSKVFQISEIGKFLRKYKLDELPQLINILKGEMSVVGPRPDIAGYYNLLEGENRKILELKPGLTGLASLKYFDEEALLREQEDSLSYNDNVLFPDKVQLNLEYYYCQSFFGDLKIIVETFKFIFGKKITSAI</sequence>
<evidence type="ECO:0000259" key="3">
    <source>
        <dbReference type="Pfam" id="PF02397"/>
    </source>
</evidence>
<protein>
    <submittedName>
        <fullName evidence="4">LPS biosynthesis sugar transferase</fullName>
    </submittedName>
</protein>
<accession>A0AAC9N347</accession>
<dbReference type="InterPro" id="IPR003362">
    <property type="entry name" value="Bact_transf"/>
</dbReference>
<dbReference type="Pfam" id="PF02397">
    <property type="entry name" value="Bac_transf"/>
    <property type="match status" value="1"/>
</dbReference>
<dbReference type="AlphaFoldDB" id="A0AAC9N347"/>
<evidence type="ECO:0000256" key="1">
    <source>
        <dbReference type="ARBA" id="ARBA00006464"/>
    </source>
</evidence>
<dbReference type="GO" id="GO:0016780">
    <property type="term" value="F:phosphotransferase activity, for other substituted phosphate groups"/>
    <property type="evidence" value="ECO:0007669"/>
    <property type="project" value="TreeGrafter"/>
</dbReference>
<dbReference type="KEGG" id="fgl:EM308_00695"/>
<dbReference type="PANTHER" id="PTHR30576">
    <property type="entry name" value="COLANIC BIOSYNTHESIS UDP-GLUCOSE LIPID CARRIER TRANSFERASE"/>
    <property type="match status" value="1"/>
</dbReference>
<keyword evidence="5" id="KW-1185">Reference proteome</keyword>
<dbReference type="EMBL" id="CP017479">
    <property type="protein sequence ID" value="AOW08140.1"/>
    <property type="molecule type" value="Genomic_DNA"/>
</dbReference>
<dbReference type="RefSeq" id="WP_051877786.1">
    <property type="nucleotide sequence ID" value="NZ_JNCP01000052.1"/>
</dbReference>
<comment type="similarity">
    <text evidence="1">Belongs to the bacterial sugar transferase family.</text>
</comment>
<feature type="domain" description="Bacterial sugar transferase" evidence="3">
    <location>
        <begin position="19"/>
        <end position="203"/>
    </location>
</feature>
<dbReference type="PANTHER" id="PTHR30576:SF20">
    <property type="entry name" value="QUINOVOSAMINEPHOSPHOTRANSFERAE-RELATED"/>
    <property type="match status" value="1"/>
</dbReference>
<proteinExistence type="inferred from homology"/>
<feature type="transmembrane region" description="Helical" evidence="2">
    <location>
        <begin position="21"/>
        <end position="45"/>
    </location>
</feature>
<name>A0AAC9N347_9FLAO</name>
<keyword evidence="2" id="KW-0472">Membrane</keyword>
<dbReference type="Proteomes" id="UP000175968">
    <property type="component" value="Chromosome"/>
</dbReference>
<organism evidence="4 5">
    <name type="scientific">Flavobacterium gilvum</name>
    <dbReference type="NCBI Taxonomy" id="1492737"/>
    <lineage>
        <taxon>Bacteria</taxon>
        <taxon>Pseudomonadati</taxon>
        <taxon>Bacteroidota</taxon>
        <taxon>Flavobacteriia</taxon>
        <taxon>Flavobacteriales</taxon>
        <taxon>Flavobacteriaceae</taxon>
        <taxon>Flavobacterium</taxon>
    </lineage>
</organism>
<evidence type="ECO:0000256" key="2">
    <source>
        <dbReference type="SAM" id="Phobius"/>
    </source>
</evidence>
<keyword evidence="2" id="KW-0812">Transmembrane</keyword>
<keyword evidence="4" id="KW-0808">Transferase</keyword>
<evidence type="ECO:0000313" key="5">
    <source>
        <dbReference type="Proteomes" id="UP000175968"/>
    </source>
</evidence>
<reference evidence="4 5" key="1">
    <citation type="submission" date="2016-10" db="EMBL/GenBank/DDBJ databases">
        <title>Flavobacterium gilvum sp. nov., isolated from stream water.</title>
        <authorList>
            <person name="Shin S.-K."/>
            <person name="Cho Y.-J."/>
            <person name="Yi H."/>
        </authorList>
    </citation>
    <scope>NUCLEOTIDE SEQUENCE [LARGE SCALE GENOMIC DNA]</scope>
    <source>
        <strain evidence="4 5">EM1308</strain>
    </source>
</reference>
<keyword evidence="2" id="KW-1133">Transmembrane helix</keyword>
<gene>
    <name evidence="4" type="ORF">EM308_00695</name>
</gene>
<evidence type="ECO:0000313" key="4">
    <source>
        <dbReference type="EMBL" id="AOW08140.1"/>
    </source>
</evidence>